<feature type="region of interest" description="Disordered" evidence="2">
    <location>
        <begin position="1015"/>
        <end position="1090"/>
    </location>
</feature>
<sequence>MANPMQRLIQFVLRGRDELSPAAQQSTEALEGLRTTAANLNQQLDDAKGARGLVTALGTTERAIAQTQTSVQRVDRTIADLREALDRNPGSRGLAVSLQIAERDAAGLRRTLDQLTARHAEQQRAARAAGVDTGQLANEERRLEAVVDNTRESIAQNSREIRELERAQMRAAREAAGHTSRVTALREAMSSGVRQAAAYAAAFVGIQAALNLVRRGIGLVRDGIVSMLTTGDQFENLQNRLTSLMGSVAEGERATAWIKTFAKDTPLQLGDVTDAFALLKAYGLDPMDGSLKAIEDQSEKLGGGMERLEGITTAVGQAWAKQKLQTEEILQLVERGVPVWDMLAKVTGKNAAQLQDLASKGKLGRDVIKALVDEMGRSSEGAAAKAMSTLTGLVSNLGDTAADFLNRIANAGALDHVKNKLKELGDTIAQMDQDGRLDTLAKGLSDAFVQGSEWVERFIKRLADVDFGTLIDKTSAWLSSFSTQLDDMASRVQLFIAPFRTLFNGVTSGISAIALAWTGTLSLMVAGIEKVAEKIPAALGGERIRSSVAGVHDLLSSMSEGFRQQIQQDAQDIADAWDTSTTATASAAQQQSQAITDTFTDLKAGAKNAAAEAVQAVTSLQNALDQISAAKTTEQLTALQGEMLKAYQAGTLSQQEYANGAGVLNAKLTELKSTASGAALGVSDLSTGLENLKQVQDAISSAKTTVDIQNIRTALGRLYNDGTISAREFNQEQTKLSAKVKELKAAGEEGAKGMQAVAESSDKAAKSLSDQRKAIGESMEATRKGVASTKDDMGAFEGFFGGVLSTARQGVAQLSQEALNAFDAMRGISTVDLSIDTSSLDATSRSLAKVSEQLARIKAESGVGMSGFGRWAMDTQRASLEIQAAYLEQKRSLQSLMDDYERGTMKLGDFVSAAKGARNGLSLLNDSDMRQLESAIEAANQKIQQLKEGSKSTLVSLREELAGLRGEQEAVDRSRFNSRRAELQQQLAEAQGSGDMNAVQNLMTALATLQQIQAETDAKRQREEQQKRVDEQSAAKAAAAPPASSPVSSPPPRVVRFETPRGAVDVAVASEQDETNLLGVLEQASMRTGR</sequence>
<evidence type="ECO:0000259" key="3">
    <source>
        <dbReference type="Pfam" id="PF20155"/>
    </source>
</evidence>
<feature type="coiled-coil region" evidence="1">
    <location>
        <begin position="98"/>
        <end position="174"/>
    </location>
</feature>
<protein>
    <recommendedName>
        <fullName evidence="3">Tape measure protein N-terminal domain-containing protein</fullName>
    </recommendedName>
</protein>
<dbReference type="RefSeq" id="WP_228927800.1">
    <property type="nucleotide sequence ID" value="NZ_CP014999.1"/>
</dbReference>
<name>A0A0N7HJY6_PSEAI</name>
<dbReference type="NCBIfam" id="TIGR02675">
    <property type="entry name" value="tape_meas_nterm"/>
    <property type="match status" value="1"/>
</dbReference>
<accession>A0A0N7HJY6</accession>
<feature type="domain" description="Tape measure protein N-terminal" evidence="3">
    <location>
        <begin position="226"/>
        <end position="409"/>
    </location>
</feature>
<evidence type="ECO:0000256" key="1">
    <source>
        <dbReference type="SAM" id="Coils"/>
    </source>
</evidence>
<feature type="coiled-coil region" evidence="1">
    <location>
        <begin position="23"/>
        <end position="50"/>
    </location>
</feature>
<feature type="compositionally biased region" description="Low complexity" evidence="2">
    <location>
        <begin position="1034"/>
        <end position="1047"/>
    </location>
</feature>
<dbReference type="AlphaFoldDB" id="A0A0N7HJY6"/>
<keyword evidence="1" id="KW-0175">Coiled coil</keyword>
<evidence type="ECO:0000313" key="4">
    <source>
        <dbReference type="EMBL" id="ALI59395.1"/>
    </source>
</evidence>
<dbReference type="Pfam" id="PF20155">
    <property type="entry name" value="TMP_3"/>
    <property type="match status" value="1"/>
</dbReference>
<reference evidence="4" key="1">
    <citation type="submission" date="2015-08" db="EMBL/GenBank/DDBJ databases">
        <title>Pseudomonas aeruginosa strain CCBH4851 chromosome region.</title>
        <authorList>
            <person name="Silveira M.C."/>
            <person name="Carvalho-Assef A.P.D."/>
            <person name="Albano R.M."/>
        </authorList>
    </citation>
    <scope>NUCLEOTIDE SEQUENCE</scope>
    <source>
        <strain evidence="4">CCBH4851</strain>
    </source>
</reference>
<feature type="compositionally biased region" description="Basic and acidic residues" evidence="2">
    <location>
        <begin position="1016"/>
        <end position="1033"/>
    </location>
</feature>
<dbReference type="InterPro" id="IPR013491">
    <property type="entry name" value="Tape_meas_N"/>
</dbReference>
<dbReference type="PANTHER" id="PTHR38812">
    <property type="entry name" value="MU-LIKE PROPHAGE FLUMU PROTEIN GP42"/>
    <property type="match status" value="1"/>
</dbReference>
<evidence type="ECO:0000256" key="2">
    <source>
        <dbReference type="SAM" id="MobiDB-lite"/>
    </source>
</evidence>
<proteinExistence type="predicted"/>
<gene>
    <name evidence="4" type="ORF">CCBH4851_00697</name>
</gene>
<organism evidence="4">
    <name type="scientific">Pseudomonas aeruginosa</name>
    <dbReference type="NCBI Taxonomy" id="287"/>
    <lineage>
        <taxon>Bacteria</taxon>
        <taxon>Pseudomonadati</taxon>
        <taxon>Pseudomonadota</taxon>
        <taxon>Gammaproteobacteria</taxon>
        <taxon>Pseudomonadales</taxon>
        <taxon>Pseudomonadaceae</taxon>
        <taxon>Pseudomonas</taxon>
    </lineage>
</organism>
<dbReference type="InterPro" id="IPR053058">
    <property type="entry name" value="Mulikevirus_tape_measure"/>
</dbReference>
<dbReference type="PANTHER" id="PTHR38812:SF2">
    <property type="entry name" value="MU-LIKE PROPHAGE FLUMU PROTEIN GP42"/>
    <property type="match status" value="1"/>
</dbReference>
<dbReference type="EMBL" id="KT454971">
    <property type="protein sequence ID" value="ALI59395.1"/>
    <property type="molecule type" value="Genomic_DNA"/>
</dbReference>